<evidence type="ECO:0000259" key="4">
    <source>
        <dbReference type="PROSITE" id="PS50106"/>
    </source>
</evidence>
<dbReference type="InterPro" id="IPR001478">
    <property type="entry name" value="PDZ"/>
</dbReference>
<name>F6VRY6_CIOIN</name>
<dbReference type="AlphaFoldDB" id="F6VRY6"/>
<reference evidence="5" key="2">
    <citation type="journal article" date="2008" name="Genome Biol.">
        <title>Improved genome assembly and evidence-based global gene model set for the chordate Ciona intestinalis: new insight into intron and operon populations.</title>
        <authorList>
            <person name="Satou Y."/>
            <person name="Mineta K."/>
            <person name="Ogasawara M."/>
            <person name="Sasakura Y."/>
            <person name="Shoguchi E."/>
            <person name="Ueno K."/>
            <person name="Yamada L."/>
            <person name="Matsumoto J."/>
            <person name="Wasserscheid J."/>
            <person name="Dewar K."/>
            <person name="Wiley G.B."/>
            <person name="Macmil S.L."/>
            <person name="Roe B.A."/>
            <person name="Zeller R.W."/>
            <person name="Hastings K.E."/>
            <person name="Lemaire P."/>
            <person name="Lindquist E."/>
            <person name="Endo T."/>
            <person name="Hotta K."/>
            <person name="Inaba K."/>
        </authorList>
    </citation>
    <scope>NUCLEOTIDE SEQUENCE [LARGE SCALE GENOMIC DNA]</scope>
    <source>
        <strain evidence="5">wild type</strain>
    </source>
</reference>
<reference evidence="5" key="4">
    <citation type="submission" date="2025-09" db="UniProtKB">
        <authorList>
            <consortium name="Ensembl"/>
        </authorList>
    </citation>
    <scope>IDENTIFICATION</scope>
</reference>
<accession>F6VRY6</accession>
<evidence type="ECO:0000256" key="2">
    <source>
        <dbReference type="SAM" id="Phobius"/>
    </source>
</evidence>
<keyword evidence="2" id="KW-0472">Membrane</keyword>
<reference evidence="5" key="3">
    <citation type="submission" date="2025-08" db="UniProtKB">
        <authorList>
            <consortium name="Ensembl"/>
        </authorList>
    </citation>
    <scope>IDENTIFICATION</scope>
</reference>
<keyword evidence="2" id="KW-1133">Transmembrane helix</keyword>
<keyword evidence="2" id="KW-0812">Transmembrane</keyword>
<dbReference type="PROSITE" id="PS50106">
    <property type="entry name" value="PDZ"/>
    <property type="match status" value="1"/>
</dbReference>
<sequence length="237" mass="26043">MLFRAIVLLLFVGTAHAQQPLTYTEAIVVSIFGTLGVVLLCIALALLYFKLIKKKKKRNISNSNDVGHDNPVLSNTEDTTDANGKDHNAENGEVQTKPQDQNAQMDNALQAKEVDVDVKTPTDDNDVFTVLMDEKESPTNGFDLMPGENGNVQVANIRRNGPAHDKLKEGDVIESVTVFFDDITYQDALTLLSNSAPYKVAITASHNQRKEPETMTVTDEFQESAADAMLHAAPENR</sequence>
<evidence type="ECO:0000313" key="5">
    <source>
        <dbReference type="Ensembl" id="ENSCINP00000024615.2"/>
    </source>
</evidence>
<evidence type="ECO:0000313" key="6">
    <source>
        <dbReference type="Proteomes" id="UP000008144"/>
    </source>
</evidence>
<feature type="chain" id="PRO_5003344821" description="PDZ domain-containing protein" evidence="3">
    <location>
        <begin position="18"/>
        <end position="237"/>
    </location>
</feature>
<dbReference type="Proteomes" id="UP000008144">
    <property type="component" value="Chromosome 4"/>
</dbReference>
<dbReference type="Gene3D" id="2.30.42.10">
    <property type="match status" value="1"/>
</dbReference>
<organism evidence="5 6">
    <name type="scientific">Ciona intestinalis</name>
    <name type="common">Transparent sea squirt</name>
    <name type="synonym">Ascidia intestinalis</name>
    <dbReference type="NCBI Taxonomy" id="7719"/>
    <lineage>
        <taxon>Eukaryota</taxon>
        <taxon>Metazoa</taxon>
        <taxon>Chordata</taxon>
        <taxon>Tunicata</taxon>
        <taxon>Ascidiacea</taxon>
        <taxon>Phlebobranchia</taxon>
        <taxon>Cionidae</taxon>
        <taxon>Ciona</taxon>
    </lineage>
</organism>
<dbReference type="InParanoid" id="F6VRY6"/>
<dbReference type="InterPro" id="IPR036034">
    <property type="entry name" value="PDZ_sf"/>
</dbReference>
<protein>
    <recommendedName>
        <fullName evidence="4">PDZ domain-containing protein</fullName>
    </recommendedName>
</protein>
<dbReference type="HOGENOM" id="CLU_1170327_0_0_1"/>
<feature type="domain" description="PDZ" evidence="4">
    <location>
        <begin position="129"/>
        <end position="195"/>
    </location>
</feature>
<dbReference type="Ensembl" id="ENSCINT00000024861.2">
    <property type="protein sequence ID" value="ENSCINP00000024615.2"/>
    <property type="gene ID" value="ENSCING00000013394.2"/>
</dbReference>
<feature type="region of interest" description="Disordered" evidence="1">
    <location>
        <begin position="60"/>
        <end position="101"/>
    </location>
</feature>
<proteinExistence type="predicted"/>
<keyword evidence="6" id="KW-1185">Reference proteome</keyword>
<evidence type="ECO:0000256" key="1">
    <source>
        <dbReference type="SAM" id="MobiDB-lite"/>
    </source>
</evidence>
<keyword evidence="3" id="KW-0732">Signal</keyword>
<reference evidence="6" key="1">
    <citation type="journal article" date="2002" name="Science">
        <title>The draft genome of Ciona intestinalis: insights into chordate and vertebrate origins.</title>
        <authorList>
            <person name="Dehal P."/>
            <person name="Satou Y."/>
            <person name="Campbell R.K."/>
            <person name="Chapman J."/>
            <person name="Degnan B."/>
            <person name="De Tomaso A."/>
            <person name="Davidson B."/>
            <person name="Di Gregorio A."/>
            <person name="Gelpke M."/>
            <person name="Goodstein D.M."/>
            <person name="Harafuji N."/>
            <person name="Hastings K.E."/>
            <person name="Ho I."/>
            <person name="Hotta K."/>
            <person name="Huang W."/>
            <person name="Kawashima T."/>
            <person name="Lemaire P."/>
            <person name="Martinez D."/>
            <person name="Meinertzhagen I.A."/>
            <person name="Necula S."/>
            <person name="Nonaka M."/>
            <person name="Putnam N."/>
            <person name="Rash S."/>
            <person name="Saiga H."/>
            <person name="Satake M."/>
            <person name="Terry A."/>
            <person name="Yamada L."/>
            <person name="Wang H.G."/>
            <person name="Awazu S."/>
            <person name="Azumi K."/>
            <person name="Boore J."/>
            <person name="Branno M."/>
            <person name="Chin-Bow S."/>
            <person name="DeSantis R."/>
            <person name="Doyle S."/>
            <person name="Francino P."/>
            <person name="Keys D.N."/>
            <person name="Haga S."/>
            <person name="Hayashi H."/>
            <person name="Hino K."/>
            <person name="Imai K.S."/>
            <person name="Inaba K."/>
            <person name="Kano S."/>
            <person name="Kobayashi K."/>
            <person name="Kobayashi M."/>
            <person name="Lee B.I."/>
            <person name="Makabe K.W."/>
            <person name="Manohar C."/>
            <person name="Matassi G."/>
            <person name="Medina M."/>
            <person name="Mochizuki Y."/>
            <person name="Mount S."/>
            <person name="Morishita T."/>
            <person name="Miura S."/>
            <person name="Nakayama A."/>
            <person name="Nishizaka S."/>
            <person name="Nomoto H."/>
            <person name="Ohta F."/>
            <person name="Oishi K."/>
            <person name="Rigoutsos I."/>
            <person name="Sano M."/>
            <person name="Sasaki A."/>
            <person name="Sasakura Y."/>
            <person name="Shoguchi E."/>
            <person name="Shin-i T."/>
            <person name="Spagnuolo A."/>
            <person name="Stainier D."/>
            <person name="Suzuki M.M."/>
            <person name="Tassy O."/>
            <person name="Takatori N."/>
            <person name="Tokuoka M."/>
            <person name="Yagi K."/>
            <person name="Yoshizaki F."/>
            <person name="Wada S."/>
            <person name="Zhang C."/>
            <person name="Hyatt P.D."/>
            <person name="Larimer F."/>
            <person name="Detter C."/>
            <person name="Doggett N."/>
            <person name="Glavina T."/>
            <person name="Hawkins T."/>
            <person name="Richardson P."/>
            <person name="Lucas S."/>
            <person name="Kohara Y."/>
            <person name="Levine M."/>
            <person name="Satoh N."/>
            <person name="Rokhsar D.S."/>
        </authorList>
    </citation>
    <scope>NUCLEOTIDE SEQUENCE [LARGE SCALE GENOMIC DNA]</scope>
</reference>
<dbReference type="EMBL" id="EAAA01002036">
    <property type="status" value="NOT_ANNOTATED_CDS"/>
    <property type="molecule type" value="Genomic_DNA"/>
</dbReference>
<feature type="transmembrane region" description="Helical" evidence="2">
    <location>
        <begin position="27"/>
        <end position="49"/>
    </location>
</feature>
<feature type="signal peptide" evidence="3">
    <location>
        <begin position="1"/>
        <end position="17"/>
    </location>
</feature>
<dbReference type="STRING" id="7719.ENSCINP00000024615"/>
<evidence type="ECO:0000256" key="3">
    <source>
        <dbReference type="SAM" id="SignalP"/>
    </source>
</evidence>
<dbReference type="SUPFAM" id="SSF50156">
    <property type="entry name" value="PDZ domain-like"/>
    <property type="match status" value="1"/>
</dbReference>